<dbReference type="EMBL" id="JABSTQ010009740">
    <property type="protein sequence ID" value="KAG0426257.1"/>
    <property type="molecule type" value="Genomic_DNA"/>
</dbReference>
<evidence type="ECO:0000313" key="2">
    <source>
        <dbReference type="Proteomes" id="UP000805193"/>
    </source>
</evidence>
<proteinExistence type="predicted"/>
<accession>A0AC60PYJ8</accession>
<reference evidence="1 2" key="1">
    <citation type="journal article" date="2020" name="Cell">
        <title>Large-Scale Comparative Analyses of Tick Genomes Elucidate Their Genetic Diversity and Vector Capacities.</title>
        <authorList>
            <consortium name="Tick Genome and Microbiome Consortium (TIGMIC)"/>
            <person name="Jia N."/>
            <person name="Wang J."/>
            <person name="Shi W."/>
            <person name="Du L."/>
            <person name="Sun Y."/>
            <person name="Zhan W."/>
            <person name="Jiang J.F."/>
            <person name="Wang Q."/>
            <person name="Zhang B."/>
            <person name="Ji P."/>
            <person name="Bell-Sakyi L."/>
            <person name="Cui X.M."/>
            <person name="Yuan T.T."/>
            <person name="Jiang B.G."/>
            <person name="Yang W.F."/>
            <person name="Lam T.T."/>
            <person name="Chang Q.C."/>
            <person name="Ding S.J."/>
            <person name="Wang X.J."/>
            <person name="Zhu J.G."/>
            <person name="Ruan X.D."/>
            <person name="Zhao L."/>
            <person name="Wei J.T."/>
            <person name="Ye R.Z."/>
            <person name="Que T.C."/>
            <person name="Du C.H."/>
            <person name="Zhou Y.H."/>
            <person name="Cheng J.X."/>
            <person name="Dai P.F."/>
            <person name="Guo W.B."/>
            <person name="Han X.H."/>
            <person name="Huang E.J."/>
            <person name="Li L.F."/>
            <person name="Wei W."/>
            <person name="Gao Y.C."/>
            <person name="Liu J.Z."/>
            <person name="Shao H.Z."/>
            <person name="Wang X."/>
            <person name="Wang C.C."/>
            <person name="Yang T.C."/>
            <person name="Huo Q.B."/>
            <person name="Li W."/>
            <person name="Chen H.Y."/>
            <person name="Chen S.E."/>
            <person name="Zhou L.G."/>
            <person name="Ni X.B."/>
            <person name="Tian J.H."/>
            <person name="Sheng Y."/>
            <person name="Liu T."/>
            <person name="Pan Y.S."/>
            <person name="Xia L.Y."/>
            <person name="Li J."/>
            <person name="Zhao F."/>
            <person name="Cao W.C."/>
        </authorList>
    </citation>
    <scope>NUCLEOTIDE SEQUENCE [LARGE SCALE GENOMIC DNA]</scope>
    <source>
        <strain evidence="1">Iper-2018</strain>
    </source>
</reference>
<protein>
    <submittedName>
        <fullName evidence="1">Uncharacterized protein</fullName>
    </submittedName>
</protein>
<comment type="caution">
    <text evidence="1">The sequence shown here is derived from an EMBL/GenBank/DDBJ whole genome shotgun (WGS) entry which is preliminary data.</text>
</comment>
<keyword evidence="2" id="KW-1185">Reference proteome</keyword>
<gene>
    <name evidence="1" type="ORF">HPB47_026628</name>
</gene>
<dbReference type="Proteomes" id="UP000805193">
    <property type="component" value="Unassembled WGS sequence"/>
</dbReference>
<feature type="non-terminal residue" evidence="1">
    <location>
        <position position="87"/>
    </location>
</feature>
<evidence type="ECO:0000313" key="1">
    <source>
        <dbReference type="EMBL" id="KAG0426257.1"/>
    </source>
</evidence>
<sequence>AFPGMNTGPMNLCTPQKCIVTCREYNPQVVGAKCTPSNTCACEWLGPPTQGICSQYKCDISCQNGAGGRRFLHSKCGVNGSCRCFYQ</sequence>
<name>A0AC60PYJ8_IXOPE</name>
<organism evidence="1 2">
    <name type="scientific">Ixodes persulcatus</name>
    <name type="common">Taiga tick</name>
    <dbReference type="NCBI Taxonomy" id="34615"/>
    <lineage>
        <taxon>Eukaryota</taxon>
        <taxon>Metazoa</taxon>
        <taxon>Ecdysozoa</taxon>
        <taxon>Arthropoda</taxon>
        <taxon>Chelicerata</taxon>
        <taxon>Arachnida</taxon>
        <taxon>Acari</taxon>
        <taxon>Parasitiformes</taxon>
        <taxon>Ixodida</taxon>
        <taxon>Ixodoidea</taxon>
        <taxon>Ixodidae</taxon>
        <taxon>Ixodinae</taxon>
        <taxon>Ixodes</taxon>
    </lineage>
</organism>
<feature type="non-terminal residue" evidence="1">
    <location>
        <position position="1"/>
    </location>
</feature>